<dbReference type="Gene3D" id="3.40.50.1000">
    <property type="entry name" value="HAD superfamily/HAD-like"/>
    <property type="match status" value="1"/>
</dbReference>
<name>A0A9D1LYE3_9FIRM</name>
<dbReference type="GO" id="GO:0005829">
    <property type="term" value="C:cytosol"/>
    <property type="evidence" value="ECO:0007669"/>
    <property type="project" value="TreeGrafter"/>
</dbReference>
<dbReference type="SFLD" id="SFLDS00003">
    <property type="entry name" value="Haloacid_Dehalogenase"/>
    <property type="match status" value="1"/>
</dbReference>
<dbReference type="GO" id="GO:0016791">
    <property type="term" value="F:phosphatase activity"/>
    <property type="evidence" value="ECO:0007669"/>
    <property type="project" value="TreeGrafter"/>
</dbReference>
<dbReference type="InterPro" id="IPR006379">
    <property type="entry name" value="HAD-SF_hydro_IIB"/>
</dbReference>
<dbReference type="PANTHER" id="PTHR10000">
    <property type="entry name" value="PHOSPHOSERINE PHOSPHATASE"/>
    <property type="match status" value="1"/>
</dbReference>
<dbReference type="Proteomes" id="UP000824118">
    <property type="component" value="Unassembled WGS sequence"/>
</dbReference>
<organism evidence="1 2">
    <name type="scientific">Candidatus Limousia pullorum</name>
    <dbReference type="NCBI Taxonomy" id="2840860"/>
    <lineage>
        <taxon>Bacteria</taxon>
        <taxon>Bacillati</taxon>
        <taxon>Bacillota</taxon>
        <taxon>Clostridia</taxon>
        <taxon>Eubacteriales</taxon>
        <taxon>Oscillospiraceae</taxon>
        <taxon>Oscillospiraceae incertae sedis</taxon>
        <taxon>Candidatus Limousia</taxon>
    </lineage>
</organism>
<comment type="caution">
    <text evidence="1">The sequence shown here is derived from an EMBL/GenBank/DDBJ whole genome shotgun (WGS) entry which is preliminary data.</text>
</comment>
<dbReference type="GO" id="GO:0000287">
    <property type="term" value="F:magnesium ion binding"/>
    <property type="evidence" value="ECO:0007669"/>
    <property type="project" value="TreeGrafter"/>
</dbReference>
<accession>A0A9D1LYE3</accession>
<dbReference type="EMBL" id="DVNG01000066">
    <property type="protein sequence ID" value="HIU50277.1"/>
    <property type="molecule type" value="Genomic_DNA"/>
</dbReference>
<dbReference type="NCBIfam" id="TIGR01484">
    <property type="entry name" value="HAD-SF-IIB"/>
    <property type="match status" value="1"/>
</dbReference>
<evidence type="ECO:0000313" key="2">
    <source>
        <dbReference type="Proteomes" id="UP000824118"/>
    </source>
</evidence>
<dbReference type="AlphaFoldDB" id="A0A9D1LYE3"/>
<reference evidence="1" key="2">
    <citation type="journal article" date="2021" name="PeerJ">
        <title>Extensive microbial diversity within the chicken gut microbiome revealed by metagenomics and culture.</title>
        <authorList>
            <person name="Gilroy R."/>
            <person name="Ravi A."/>
            <person name="Getino M."/>
            <person name="Pursley I."/>
            <person name="Horton D.L."/>
            <person name="Alikhan N.F."/>
            <person name="Baker D."/>
            <person name="Gharbi K."/>
            <person name="Hall N."/>
            <person name="Watson M."/>
            <person name="Adriaenssens E.M."/>
            <person name="Foster-Nyarko E."/>
            <person name="Jarju S."/>
            <person name="Secka A."/>
            <person name="Antonio M."/>
            <person name="Oren A."/>
            <person name="Chaudhuri R.R."/>
            <person name="La Ragione R."/>
            <person name="Hildebrand F."/>
            <person name="Pallen M.J."/>
        </authorList>
    </citation>
    <scope>NUCLEOTIDE SEQUENCE</scope>
    <source>
        <strain evidence="1">ChiGjej1B1-1684</strain>
    </source>
</reference>
<dbReference type="SFLD" id="SFLDG01140">
    <property type="entry name" value="C2.B:_Phosphomannomutase_and_P"/>
    <property type="match status" value="1"/>
</dbReference>
<protein>
    <submittedName>
        <fullName evidence="1">HAD family phosphatase</fullName>
    </submittedName>
</protein>
<dbReference type="PANTHER" id="PTHR10000:SF8">
    <property type="entry name" value="HAD SUPERFAMILY HYDROLASE-LIKE, TYPE 3"/>
    <property type="match status" value="1"/>
</dbReference>
<sequence length="278" mass="31179">MKIKAVFSDLDGTLLIDNFKTSQENIDAITAALNSGIDFIPTTGRAISDVPQQLKSVEKIRNFILTNGATVFDRQKNIILYKNYISCKDALELMSTEGASKCCVMAFLDGQVHYQKDWEKRLAGSPVCPVVAEFLMYGCKEVENLYEYVKNRNKSVEKITFFFTDLDNRIDVINNTLLLEEFELSYTLELNLEITNKGVNKANGIKEFCKIKGYSMDEIAVIGDSGNDIEMLSLTKNSYAVENAVEKAKLSAKFSAPKNTENGVAWVINKILKENTLD</sequence>
<dbReference type="InterPro" id="IPR023214">
    <property type="entry name" value="HAD_sf"/>
</dbReference>
<reference evidence="1" key="1">
    <citation type="submission" date="2020-10" db="EMBL/GenBank/DDBJ databases">
        <authorList>
            <person name="Gilroy R."/>
        </authorList>
    </citation>
    <scope>NUCLEOTIDE SEQUENCE</scope>
    <source>
        <strain evidence="1">ChiGjej1B1-1684</strain>
    </source>
</reference>
<dbReference type="Pfam" id="PF08282">
    <property type="entry name" value="Hydrolase_3"/>
    <property type="match status" value="1"/>
</dbReference>
<dbReference type="NCBIfam" id="TIGR00099">
    <property type="entry name" value="Cof-subfamily"/>
    <property type="match status" value="1"/>
</dbReference>
<dbReference type="Gene3D" id="3.30.1240.10">
    <property type="match status" value="1"/>
</dbReference>
<evidence type="ECO:0000313" key="1">
    <source>
        <dbReference type="EMBL" id="HIU50277.1"/>
    </source>
</evidence>
<dbReference type="InterPro" id="IPR036412">
    <property type="entry name" value="HAD-like_sf"/>
</dbReference>
<dbReference type="SUPFAM" id="SSF56784">
    <property type="entry name" value="HAD-like"/>
    <property type="match status" value="1"/>
</dbReference>
<dbReference type="InterPro" id="IPR000150">
    <property type="entry name" value="Cof"/>
</dbReference>
<proteinExistence type="predicted"/>
<gene>
    <name evidence="1" type="ORF">IAD22_04620</name>
</gene>